<gene>
    <name evidence="3" type="ORF">V6N12_036062</name>
</gene>
<dbReference type="InterPro" id="IPR018253">
    <property type="entry name" value="DnaJ_domain_CS"/>
</dbReference>
<protein>
    <recommendedName>
        <fullName evidence="2">J domain-containing protein</fullName>
    </recommendedName>
</protein>
<dbReference type="InterPro" id="IPR036869">
    <property type="entry name" value="J_dom_sf"/>
</dbReference>
<dbReference type="Proteomes" id="UP001472677">
    <property type="component" value="Unassembled WGS sequence"/>
</dbReference>
<dbReference type="PROSITE" id="PS00636">
    <property type="entry name" value="DNAJ_1"/>
    <property type="match status" value="1"/>
</dbReference>
<evidence type="ECO:0000256" key="1">
    <source>
        <dbReference type="SAM" id="MobiDB-lite"/>
    </source>
</evidence>
<dbReference type="PROSITE" id="PS50076">
    <property type="entry name" value="DNAJ_2"/>
    <property type="match status" value="1"/>
</dbReference>
<dbReference type="Gene3D" id="3.40.30.10">
    <property type="entry name" value="Glutaredoxin"/>
    <property type="match status" value="1"/>
</dbReference>
<dbReference type="SUPFAM" id="SSF52833">
    <property type="entry name" value="Thioredoxin-like"/>
    <property type="match status" value="1"/>
</dbReference>
<dbReference type="Gene3D" id="1.10.287.110">
    <property type="entry name" value="DnaJ domain"/>
    <property type="match status" value="1"/>
</dbReference>
<dbReference type="InterPro" id="IPR036249">
    <property type="entry name" value="Thioredoxin-like_sf"/>
</dbReference>
<dbReference type="InterPro" id="IPR001623">
    <property type="entry name" value="DnaJ_domain"/>
</dbReference>
<feature type="compositionally biased region" description="Gly residues" evidence="1">
    <location>
        <begin position="145"/>
        <end position="156"/>
    </location>
</feature>
<proteinExistence type="predicted"/>
<dbReference type="PRINTS" id="PR00625">
    <property type="entry name" value="JDOMAIN"/>
</dbReference>
<dbReference type="PANTHER" id="PTHR45184">
    <property type="entry name" value="DNAJ PROTEIN ERDJ3A"/>
    <property type="match status" value="1"/>
</dbReference>
<organism evidence="3 4">
    <name type="scientific">Hibiscus sabdariffa</name>
    <name type="common">roselle</name>
    <dbReference type="NCBI Taxonomy" id="183260"/>
    <lineage>
        <taxon>Eukaryota</taxon>
        <taxon>Viridiplantae</taxon>
        <taxon>Streptophyta</taxon>
        <taxon>Embryophyta</taxon>
        <taxon>Tracheophyta</taxon>
        <taxon>Spermatophyta</taxon>
        <taxon>Magnoliopsida</taxon>
        <taxon>eudicotyledons</taxon>
        <taxon>Gunneridae</taxon>
        <taxon>Pentapetalae</taxon>
        <taxon>rosids</taxon>
        <taxon>malvids</taxon>
        <taxon>Malvales</taxon>
        <taxon>Malvaceae</taxon>
        <taxon>Malvoideae</taxon>
        <taxon>Hibiscus</taxon>
    </lineage>
</organism>
<dbReference type="Pfam" id="PF00226">
    <property type="entry name" value="DnaJ"/>
    <property type="match status" value="1"/>
</dbReference>
<evidence type="ECO:0000313" key="3">
    <source>
        <dbReference type="EMBL" id="KAK8563927.1"/>
    </source>
</evidence>
<keyword evidence="4" id="KW-1185">Reference proteome</keyword>
<dbReference type="InterPro" id="IPR052842">
    <property type="entry name" value="ER_Co-chaperone"/>
</dbReference>
<comment type="caution">
    <text evidence="3">The sequence shown here is derived from an EMBL/GenBank/DDBJ whole genome shotgun (WGS) entry which is preliminary data.</text>
</comment>
<sequence length="562" mass="62363">MSLPQSAVSSFFKEQLGLAKMAIPSWFTFAFLLSLLVLHAEAKAFDPYKVLGVEKNATQREIQKAFHKLSLIYHPDKNKSKGAQEKFAVINNAYDFLSDEEKRKNYDRKREKQGATGFDAGHPGDGGGYTYSTSSGPGQSEFTSGPGGSQHMGGQGSSWTGFNIGDIFSKFFGDFGGSNWFQSSPKSIRAINSNVFEKEISDQGMTWLLLSHTSSSQQGKQNYESIIEEVASLLQGAIRVGSINCETEYSLCKDLGMLPGRAPRLFVYSYKVNEKGSLKEYKGDLVTKNAETFCQYHLPRFSERISLNHFDLSSSHVERYPVVMLLSTRKDTPVIWRVLSGLYHKRFTFYDAEVHDVSEPDVKKLGVGALPAVIGWLSNGEKHILKSGISVKDLKSATKDLSSMLHSFEKKNKKAASSKQTDSAERQLPLLTASNSDDLCGDKTPVCIIGAFRTTRSRERLESLLFKVSQKSLSRRKNVASGSKDSVSYTLLDAGKQASFLSAFDKSGYKSSSKILVAFKPRKGKFAAFKGHMNVEKVERFISSVLIGDVEFSRTRQKPVLK</sequence>
<feature type="domain" description="J" evidence="2">
    <location>
        <begin position="46"/>
        <end position="110"/>
    </location>
</feature>
<accession>A0ABR2ES20</accession>
<evidence type="ECO:0000259" key="2">
    <source>
        <dbReference type="PROSITE" id="PS50076"/>
    </source>
</evidence>
<dbReference type="PANTHER" id="PTHR45184:SF1">
    <property type="entry name" value="DNAJ PROTEIN ERDJ3A"/>
    <property type="match status" value="1"/>
</dbReference>
<dbReference type="SUPFAM" id="SSF46565">
    <property type="entry name" value="Chaperone J-domain"/>
    <property type="match status" value="1"/>
</dbReference>
<dbReference type="CDD" id="cd06257">
    <property type="entry name" value="DnaJ"/>
    <property type="match status" value="1"/>
</dbReference>
<reference evidence="3 4" key="1">
    <citation type="journal article" date="2024" name="G3 (Bethesda)">
        <title>Genome assembly of Hibiscus sabdariffa L. provides insights into metabolisms of medicinal natural products.</title>
        <authorList>
            <person name="Kim T."/>
        </authorList>
    </citation>
    <scope>NUCLEOTIDE SEQUENCE [LARGE SCALE GENOMIC DNA]</scope>
    <source>
        <strain evidence="3">TK-2024</strain>
        <tissue evidence="3">Old leaves</tissue>
    </source>
</reference>
<dbReference type="EMBL" id="JBBPBM010000011">
    <property type="protein sequence ID" value="KAK8563927.1"/>
    <property type="molecule type" value="Genomic_DNA"/>
</dbReference>
<feature type="region of interest" description="Disordered" evidence="1">
    <location>
        <begin position="104"/>
        <end position="156"/>
    </location>
</feature>
<evidence type="ECO:0000313" key="4">
    <source>
        <dbReference type="Proteomes" id="UP001472677"/>
    </source>
</evidence>
<feature type="compositionally biased region" description="Basic and acidic residues" evidence="1">
    <location>
        <begin position="104"/>
        <end position="113"/>
    </location>
</feature>
<name>A0ABR2ES20_9ROSI</name>
<dbReference type="SMART" id="SM00271">
    <property type="entry name" value="DnaJ"/>
    <property type="match status" value="1"/>
</dbReference>